<dbReference type="GO" id="GO:0004497">
    <property type="term" value="F:monooxygenase activity"/>
    <property type="evidence" value="ECO:0007669"/>
    <property type="project" value="UniProtKB-KW"/>
</dbReference>
<keyword evidence="3" id="KW-1185">Reference proteome</keyword>
<dbReference type="InterPro" id="IPR036188">
    <property type="entry name" value="FAD/NAD-bd_sf"/>
</dbReference>
<dbReference type="PANTHER" id="PTHR42877:SF4">
    <property type="entry name" value="FAD_NAD(P)-BINDING DOMAIN-CONTAINING PROTEIN-RELATED"/>
    <property type="match status" value="1"/>
</dbReference>
<sequence>MSEIADPSLHVAPVQGPFDEADLRAGIALANIPTLLMVLFQLTGDRRWLKEPYRPERTRGIADNDGGGLPDAVQQEIREQAVTALLAWGNGAEAAVPNPDADTVVEMLTASMGEPVSPEFGPMSVEILSASEASGTRRQPVDGADEQLVVIIGAGISGISAAVEFRAAGIGYLLVEKNVEVGGTWWENRYPGAGVDTPSYVYSFSSFPRRWSTFFGRRDEVEGYIQDFAAAHGIRDEIRFGTEAESAAFDEESGRWSVTLRGPDGERETVSATAVVTAVGLLNRPKIPDLPGAESFAGRQVHSAQWPEDLDVTGLRVAVVGSGASAMQIVPAIAERVAHLSVLQRSPQWIAPSAVYFAPVPASVHWLMDRLPYYYGWYRLRLSWMTNDRLYPALLVDADWDRPDLSINALNDAHRRFFTRYIREQLAGRDDLLAKSLPSYPPYGKRMLIDNGWYAALRHPNVDLVTDGVAAIDESGLLTSTGERIDVDVIVYATGFEAQKMIHPLRITGRDGVTLREVWGDDDAKAYLGMTVPAFPNLFVMYGPNVNLGHGGSYMYFGELQARYITDLLATTASRGAHTVEVRPEVHDAYNQKVDDAHARMIWSHRGMDTWYRNARGRVVTNSPWRVVDFWWMIREINPADYVFDGETGG</sequence>
<dbReference type="Gene3D" id="3.50.50.60">
    <property type="entry name" value="FAD/NAD(P)-binding domain"/>
    <property type="match status" value="2"/>
</dbReference>
<evidence type="ECO:0000259" key="1">
    <source>
        <dbReference type="Pfam" id="PF07992"/>
    </source>
</evidence>
<keyword evidence="2" id="KW-0503">Monooxygenase</keyword>
<dbReference type="OrthoDB" id="5168853at2"/>
<dbReference type="InterPro" id="IPR051209">
    <property type="entry name" value="FAD-bind_Monooxygenase_sf"/>
</dbReference>
<proteinExistence type="predicted"/>
<gene>
    <name evidence="2" type="ORF">SAMN04515671_1589</name>
</gene>
<dbReference type="PANTHER" id="PTHR42877">
    <property type="entry name" value="L-ORNITHINE N(5)-MONOOXYGENASE-RELATED"/>
    <property type="match status" value="1"/>
</dbReference>
<dbReference type="PRINTS" id="PR00368">
    <property type="entry name" value="FADPNR"/>
</dbReference>
<accession>A0A1H0LB08</accession>
<dbReference type="InterPro" id="IPR023753">
    <property type="entry name" value="FAD/NAD-binding_dom"/>
</dbReference>
<dbReference type="RefSeq" id="WP_090475487.1">
    <property type="nucleotide sequence ID" value="NZ_LT629710.1"/>
</dbReference>
<dbReference type="Proteomes" id="UP000198741">
    <property type="component" value="Chromosome I"/>
</dbReference>
<reference evidence="2 3" key="1">
    <citation type="submission" date="2016-10" db="EMBL/GenBank/DDBJ databases">
        <authorList>
            <person name="de Groot N.N."/>
        </authorList>
    </citation>
    <scope>NUCLEOTIDE SEQUENCE [LARGE SCALE GENOMIC DNA]</scope>
    <source>
        <strain evidence="3">P4-7,KCTC 19426,CECT 7604</strain>
    </source>
</reference>
<dbReference type="STRING" id="1090615.SAMN04515671_1589"/>
<protein>
    <submittedName>
        <fullName evidence="2">4-hydroxyacetophenone monooxygenase</fullName>
    </submittedName>
</protein>
<keyword evidence="2" id="KW-0560">Oxidoreductase</keyword>
<evidence type="ECO:0000313" key="2">
    <source>
        <dbReference type="EMBL" id="SDO65140.1"/>
    </source>
</evidence>
<evidence type="ECO:0000313" key="3">
    <source>
        <dbReference type="Proteomes" id="UP000198741"/>
    </source>
</evidence>
<dbReference type="SUPFAM" id="SSF51905">
    <property type="entry name" value="FAD/NAD(P)-binding domain"/>
    <property type="match status" value="2"/>
</dbReference>
<dbReference type="EMBL" id="LT629710">
    <property type="protein sequence ID" value="SDO65140.1"/>
    <property type="molecule type" value="Genomic_DNA"/>
</dbReference>
<organism evidence="2 3">
    <name type="scientific">Nakamurella panacisegetis</name>
    <dbReference type="NCBI Taxonomy" id="1090615"/>
    <lineage>
        <taxon>Bacteria</taxon>
        <taxon>Bacillati</taxon>
        <taxon>Actinomycetota</taxon>
        <taxon>Actinomycetes</taxon>
        <taxon>Nakamurellales</taxon>
        <taxon>Nakamurellaceae</taxon>
        <taxon>Nakamurella</taxon>
    </lineage>
</organism>
<dbReference type="AlphaFoldDB" id="A0A1H0LB08"/>
<feature type="domain" description="FAD/NAD(P)-binding" evidence="1">
    <location>
        <begin position="149"/>
        <end position="349"/>
    </location>
</feature>
<dbReference type="Pfam" id="PF07992">
    <property type="entry name" value="Pyr_redox_2"/>
    <property type="match status" value="1"/>
</dbReference>
<name>A0A1H0LB08_9ACTN</name>